<dbReference type="GeneID" id="19146750"/>
<dbReference type="RefSeq" id="XP_007717386.1">
    <property type="nucleotide sequence ID" value="XM_007719196.1"/>
</dbReference>
<feature type="region of interest" description="Disordered" evidence="1">
    <location>
        <begin position="1"/>
        <end position="58"/>
    </location>
</feature>
<evidence type="ECO:0000313" key="2">
    <source>
        <dbReference type="EMBL" id="EUC28318.1"/>
    </source>
</evidence>
<name>W6XRS8_COCC2</name>
<gene>
    <name evidence="2" type="ORF">COCCADRAFT_30407</name>
</gene>
<protein>
    <submittedName>
        <fullName evidence="2">Uncharacterized protein</fullName>
    </submittedName>
</protein>
<evidence type="ECO:0000256" key="1">
    <source>
        <dbReference type="SAM" id="MobiDB-lite"/>
    </source>
</evidence>
<dbReference type="KEGG" id="bze:COCCADRAFT_30407"/>
<feature type="compositionally biased region" description="Polar residues" evidence="1">
    <location>
        <begin position="16"/>
        <end position="27"/>
    </location>
</feature>
<dbReference type="Proteomes" id="UP000053841">
    <property type="component" value="Unassembled WGS sequence"/>
</dbReference>
<accession>W6XRS8</accession>
<dbReference type="HOGENOM" id="CLU_839813_0_0_1"/>
<dbReference type="OrthoDB" id="3693676at2759"/>
<organism evidence="2 3">
    <name type="scientific">Cochliobolus carbonum (strain 26-R-13)</name>
    <name type="common">Maize leaf spot fungus</name>
    <name type="synonym">Bipolaris zeicola</name>
    <dbReference type="NCBI Taxonomy" id="930089"/>
    <lineage>
        <taxon>Eukaryota</taxon>
        <taxon>Fungi</taxon>
        <taxon>Dikarya</taxon>
        <taxon>Ascomycota</taxon>
        <taxon>Pezizomycotina</taxon>
        <taxon>Dothideomycetes</taxon>
        <taxon>Pleosporomycetidae</taxon>
        <taxon>Pleosporales</taxon>
        <taxon>Pleosporineae</taxon>
        <taxon>Pleosporaceae</taxon>
        <taxon>Bipolaris</taxon>
    </lineage>
</organism>
<reference evidence="2 3" key="1">
    <citation type="journal article" date="2013" name="PLoS Genet.">
        <title>Comparative genome structure, secondary metabolite, and effector coding capacity across Cochliobolus pathogens.</title>
        <authorList>
            <person name="Condon B.J."/>
            <person name="Leng Y."/>
            <person name="Wu D."/>
            <person name="Bushley K.E."/>
            <person name="Ohm R.A."/>
            <person name="Otillar R."/>
            <person name="Martin J."/>
            <person name="Schackwitz W."/>
            <person name="Grimwood J."/>
            <person name="MohdZainudin N."/>
            <person name="Xue C."/>
            <person name="Wang R."/>
            <person name="Manning V.A."/>
            <person name="Dhillon B."/>
            <person name="Tu Z.J."/>
            <person name="Steffenson B.J."/>
            <person name="Salamov A."/>
            <person name="Sun H."/>
            <person name="Lowry S."/>
            <person name="LaButti K."/>
            <person name="Han J."/>
            <person name="Copeland A."/>
            <person name="Lindquist E."/>
            <person name="Barry K."/>
            <person name="Schmutz J."/>
            <person name="Baker S.E."/>
            <person name="Ciuffetti L.M."/>
            <person name="Grigoriev I.V."/>
            <person name="Zhong S."/>
            <person name="Turgeon B.G."/>
        </authorList>
    </citation>
    <scope>NUCLEOTIDE SEQUENCE [LARGE SCALE GENOMIC DNA]</scope>
    <source>
        <strain evidence="2 3">26-R-13</strain>
    </source>
</reference>
<dbReference type="EMBL" id="KI964824">
    <property type="protein sequence ID" value="EUC28318.1"/>
    <property type="molecule type" value="Genomic_DNA"/>
</dbReference>
<keyword evidence="3" id="KW-1185">Reference proteome</keyword>
<dbReference type="AlphaFoldDB" id="W6XRS8"/>
<sequence>MSPRITKTSLRREHSSSTVSNQESQLVRRSARLAKRATWQRYASRTQSDSSPARAKIHTNTITAPFNIATFVKPNNSRRSQPPALPFIIDSTADSTSSSSSSSSSEYPDSDIELATQDDQCTPFPPPHTPSLTRATRHKRSTSSNSTYASSNESYELDGFVVSDNHTDDIDYGYDADKSAADEIQRKSSICSTSSENTLFVPEVKVKKKKKLLHEHLPFRNKQLGTTSSEDVAEQISDAILLFSRRCNRGRKAMGVRVTDGDMRDREVREGLERAGKLGLVEKKEVKVGCVVWYFGAQGDKSVM</sequence>
<evidence type="ECO:0000313" key="3">
    <source>
        <dbReference type="Proteomes" id="UP000053841"/>
    </source>
</evidence>
<proteinExistence type="predicted"/>
<feature type="compositionally biased region" description="Polar residues" evidence="1">
    <location>
        <begin position="41"/>
        <end position="51"/>
    </location>
</feature>
<feature type="compositionally biased region" description="Low complexity" evidence="1">
    <location>
        <begin position="90"/>
        <end position="105"/>
    </location>
</feature>
<dbReference type="eggNOG" id="ENOG502R1AV">
    <property type="taxonomic scope" value="Eukaryota"/>
</dbReference>
<feature type="region of interest" description="Disordered" evidence="1">
    <location>
        <begin position="73"/>
        <end position="150"/>
    </location>
</feature>